<organism evidence="1 2">
    <name type="scientific">Neomoorella stamsii</name>
    <dbReference type="NCBI Taxonomy" id="1266720"/>
    <lineage>
        <taxon>Bacteria</taxon>
        <taxon>Bacillati</taxon>
        <taxon>Bacillota</taxon>
        <taxon>Clostridia</taxon>
        <taxon>Neomoorellales</taxon>
        <taxon>Neomoorellaceae</taxon>
        <taxon>Neomoorella</taxon>
    </lineage>
</organism>
<sequence>MKASQAQVFEDRRWSSHGQGMVWRHRVALEMVTEDPVLDIGGGDGFFLSLLQQHKGFRRLYLLDISPVAVEKARQKGLDAHVTDITKPLPYPDNYFAAACALDVLEHLYDPLPTLTEMARVARQIVLVVPNFHYWKDRVRMIFGKVPFQCKPARGHVYWFNYAVLQEMISKAGLEVDANDFNGPGRLGKLGKWLACRFPSLFADSFAVRLRKS</sequence>
<dbReference type="EMBL" id="PVXL01000015">
    <property type="protein sequence ID" value="PRR77047.1"/>
    <property type="molecule type" value="Genomic_DNA"/>
</dbReference>
<accession>A0A9X7J4Z4</accession>
<keyword evidence="2" id="KW-1185">Reference proteome</keyword>
<reference evidence="1 2" key="1">
    <citation type="submission" date="2018-03" db="EMBL/GenBank/DDBJ databases">
        <title>Genome sequence of Moorella stamsii DSM 26217.</title>
        <authorList>
            <person name="Poehlein A."/>
            <person name="Daniel R."/>
        </authorList>
    </citation>
    <scope>NUCLEOTIDE SEQUENCE [LARGE SCALE GENOMIC DNA]</scope>
    <source>
        <strain evidence="2">DSM 26217</strain>
    </source>
</reference>
<gene>
    <name evidence="1" type="ORF">MOST_03430</name>
</gene>
<proteinExistence type="predicted"/>
<dbReference type="RefSeq" id="WP_054937759.1">
    <property type="nucleotide sequence ID" value="NZ_PVXL01000015.1"/>
</dbReference>
<dbReference type="PANTHER" id="PTHR43861">
    <property type="entry name" value="TRANS-ACONITATE 2-METHYLTRANSFERASE-RELATED"/>
    <property type="match status" value="1"/>
</dbReference>
<dbReference type="AlphaFoldDB" id="A0A9X7J4Z4"/>
<dbReference type="Gene3D" id="3.40.50.150">
    <property type="entry name" value="Vaccinia Virus protein VP39"/>
    <property type="match status" value="1"/>
</dbReference>
<evidence type="ECO:0000313" key="2">
    <source>
        <dbReference type="Proteomes" id="UP000239430"/>
    </source>
</evidence>
<dbReference type="SUPFAM" id="SSF53335">
    <property type="entry name" value="S-adenosyl-L-methionine-dependent methyltransferases"/>
    <property type="match status" value="1"/>
</dbReference>
<dbReference type="InterPro" id="IPR010743">
    <property type="entry name" value="Methionine_synth_MetW"/>
</dbReference>
<protein>
    <submittedName>
        <fullName evidence="1">Uncharacterized protein</fullName>
    </submittedName>
</protein>
<name>A0A9X7J4Z4_9FIRM</name>
<comment type="caution">
    <text evidence="1">The sequence shown here is derived from an EMBL/GenBank/DDBJ whole genome shotgun (WGS) entry which is preliminary data.</text>
</comment>
<evidence type="ECO:0000313" key="1">
    <source>
        <dbReference type="EMBL" id="PRR77047.1"/>
    </source>
</evidence>
<dbReference type="CDD" id="cd02440">
    <property type="entry name" value="AdoMet_MTases"/>
    <property type="match status" value="1"/>
</dbReference>
<dbReference type="Proteomes" id="UP000239430">
    <property type="component" value="Unassembled WGS sequence"/>
</dbReference>
<dbReference type="InterPro" id="IPR029063">
    <property type="entry name" value="SAM-dependent_MTases_sf"/>
</dbReference>
<dbReference type="Pfam" id="PF07021">
    <property type="entry name" value="MetW"/>
    <property type="match status" value="1"/>
</dbReference>